<dbReference type="PANTHER" id="PTHR48060">
    <property type="entry name" value="DNA DAMAGE-REPAIR/TOLERATION PROTEIN DRT100"/>
    <property type="match status" value="1"/>
</dbReference>
<accession>A0A975B8B6</accession>
<name>A0A975B8B6_9BACT</name>
<dbReference type="FunFam" id="3.80.10.10:FF:000627">
    <property type="entry name" value="Probable leucine-rich repeat receptor-like protein kinase At2g33170"/>
    <property type="match status" value="1"/>
</dbReference>
<protein>
    <submittedName>
        <fullName evidence="6">Leucine-rich repeat-containing protein</fullName>
    </submittedName>
</protein>
<evidence type="ECO:0000313" key="6">
    <source>
        <dbReference type="EMBL" id="QTA80854.1"/>
    </source>
</evidence>
<dbReference type="FunFam" id="3.80.10.10:FF:000041">
    <property type="entry name" value="LRR receptor-like serine/threonine-protein kinase ERECTA"/>
    <property type="match status" value="1"/>
</dbReference>
<dbReference type="Pfam" id="PF13855">
    <property type="entry name" value="LRR_8"/>
    <property type="match status" value="1"/>
</dbReference>
<feature type="domain" description="Leucine-rich repeat-containing N-terminal plant-type" evidence="5">
    <location>
        <begin position="30"/>
        <end position="69"/>
    </location>
</feature>
<evidence type="ECO:0000313" key="7">
    <source>
        <dbReference type="Proteomes" id="UP000663720"/>
    </source>
</evidence>
<reference evidence="6" key="1">
    <citation type="journal article" date="2021" name="Microb. Physiol.">
        <title>Proteogenomic Insights into the Physiology of Marine, Sulfate-Reducing, Filamentous Desulfonema limicola and Desulfonema magnum.</title>
        <authorList>
            <person name="Schnaars V."/>
            <person name="Wohlbrand L."/>
            <person name="Scheve S."/>
            <person name="Hinrichs C."/>
            <person name="Reinhardt R."/>
            <person name="Rabus R."/>
        </authorList>
    </citation>
    <scope>NUCLEOTIDE SEQUENCE</scope>
    <source>
        <strain evidence="6">5ac10</strain>
    </source>
</reference>
<evidence type="ECO:0000256" key="2">
    <source>
        <dbReference type="ARBA" id="ARBA00022729"/>
    </source>
</evidence>
<dbReference type="InterPro" id="IPR001611">
    <property type="entry name" value="Leu-rich_rpt"/>
</dbReference>
<dbReference type="Pfam" id="PF08263">
    <property type="entry name" value="LRRNT_2"/>
    <property type="match status" value="1"/>
</dbReference>
<evidence type="ECO:0000256" key="3">
    <source>
        <dbReference type="ARBA" id="ARBA00022737"/>
    </source>
</evidence>
<dbReference type="Pfam" id="PF00560">
    <property type="entry name" value="LRR_1"/>
    <property type="match status" value="5"/>
</dbReference>
<feature type="signal peptide" evidence="4">
    <location>
        <begin position="1"/>
        <end position="25"/>
    </location>
</feature>
<evidence type="ECO:0000256" key="1">
    <source>
        <dbReference type="ARBA" id="ARBA00022614"/>
    </source>
</evidence>
<evidence type="ECO:0000259" key="5">
    <source>
        <dbReference type="Pfam" id="PF08263"/>
    </source>
</evidence>
<keyword evidence="3" id="KW-0677">Repeat</keyword>
<keyword evidence="7" id="KW-1185">Reference proteome</keyword>
<dbReference type="AlphaFoldDB" id="A0A975B8B6"/>
<gene>
    <name evidence="6" type="ORF">dnl_31670</name>
</gene>
<dbReference type="GO" id="GO:0030313">
    <property type="term" value="C:cell envelope"/>
    <property type="evidence" value="ECO:0007669"/>
    <property type="project" value="UniProtKB-SubCell"/>
</dbReference>
<dbReference type="KEGG" id="dli:dnl_31670"/>
<organism evidence="6 7">
    <name type="scientific">Desulfonema limicola</name>
    <dbReference type="NCBI Taxonomy" id="45656"/>
    <lineage>
        <taxon>Bacteria</taxon>
        <taxon>Pseudomonadati</taxon>
        <taxon>Thermodesulfobacteriota</taxon>
        <taxon>Desulfobacteria</taxon>
        <taxon>Desulfobacterales</taxon>
        <taxon>Desulfococcaceae</taxon>
        <taxon>Desulfonema</taxon>
    </lineage>
</organism>
<evidence type="ECO:0000256" key="4">
    <source>
        <dbReference type="SAM" id="SignalP"/>
    </source>
</evidence>
<keyword evidence="2 4" id="KW-0732">Signal</keyword>
<dbReference type="PROSITE" id="PS51450">
    <property type="entry name" value="LRR"/>
    <property type="match status" value="1"/>
</dbReference>
<dbReference type="InterPro" id="IPR053211">
    <property type="entry name" value="DNA_repair-toleration"/>
</dbReference>
<proteinExistence type="predicted"/>
<dbReference type="InterPro" id="IPR013210">
    <property type="entry name" value="LRR_N_plant-typ"/>
</dbReference>
<dbReference type="Proteomes" id="UP000663720">
    <property type="component" value="Chromosome"/>
</dbReference>
<dbReference type="Gene3D" id="3.80.10.10">
    <property type="entry name" value="Ribonuclease Inhibitor"/>
    <property type="match status" value="2"/>
</dbReference>
<dbReference type="SUPFAM" id="SSF52058">
    <property type="entry name" value="L domain-like"/>
    <property type="match status" value="1"/>
</dbReference>
<keyword evidence="1" id="KW-0433">Leucine-rich repeat</keyword>
<dbReference type="InterPro" id="IPR032675">
    <property type="entry name" value="LRR_dom_sf"/>
</dbReference>
<dbReference type="PANTHER" id="PTHR48060:SF21">
    <property type="entry name" value="L DOMAIN-LIKE PROTEIN"/>
    <property type="match status" value="1"/>
</dbReference>
<dbReference type="RefSeq" id="WP_207692420.1">
    <property type="nucleotide sequence ID" value="NZ_CP061799.1"/>
</dbReference>
<dbReference type="EMBL" id="CP061799">
    <property type="protein sequence ID" value="QTA80854.1"/>
    <property type="molecule type" value="Genomic_DNA"/>
</dbReference>
<feature type="chain" id="PRO_5037363451" evidence="4">
    <location>
        <begin position="26"/>
        <end position="334"/>
    </location>
</feature>
<sequence length="334" mass="37195">MNTKFYITVIIFIICSVANIPYSSADIPIDERNALIAIYDSTNGDDWTDNTGWKGNAGTECSWYGVTCSNNHVTEINLHQNNLSGNIPIEVSKLPYLILLDLAYNDLTGEIPKEIGQLINLEYLDLDYNHLRGEIPNELANLTNLTYFWLCQNQLKGDFPTWIGNLINLESLCLAGNLLSGSIPTEIGNLINLKYLSLWGNIFYGNIPTEMGNLTKLEKLYMAYCHLIGPIPETMGNLTNLQVLVLMNNNLYGPIPPQLKNLTNLTANGSDFRWNSLCTNDSELSDFLNSKQRDGADWKSSQNPISYPAGDINCDCKVDLNEAINALQITAGNK</sequence>